<keyword evidence="1" id="KW-0732">Signal</keyword>
<proteinExistence type="predicted"/>
<evidence type="ECO:0000256" key="1">
    <source>
        <dbReference type="SAM" id="SignalP"/>
    </source>
</evidence>
<evidence type="ECO:0000313" key="3">
    <source>
        <dbReference type="Proteomes" id="UP000004703"/>
    </source>
</evidence>
<dbReference type="PROSITE" id="PS51257">
    <property type="entry name" value="PROKAR_LIPOPROTEIN"/>
    <property type="match status" value="1"/>
</dbReference>
<protein>
    <recommendedName>
        <fullName evidence="4">Lipoprotein</fullName>
    </recommendedName>
</protein>
<evidence type="ECO:0008006" key="4">
    <source>
        <dbReference type="Google" id="ProtNLM"/>
    </source>
</evidence>
<dbReference type="AlphaFoldDB" id="A0A5E8UWG5"/>
<dbReference type="Proteomes" id="UP000004703">
    <property type="component" value="Chromosome"/>
</dbReference>
<sequence length="130" mass="14397">MRFIAIFAATVFVAGCQTSAELTASFDEAKPAPASVKSAIVDAARDFLYDPYSVRDAEISYMQLNKRSGLHWLCVKANTKNQMGGYTGRQAIEVIVKDGKLVGNLPNSAACRNTQLRWQKFHKLEALRNI</sequence>
<comment type="caution">
    <text evidence="2">The sequence shown here is derived from an EMBL/GenBank/DDBJ whole genome shotgun (WGS) entry which is preliminary data.</text>
</comment>
<reference evidence="2 3" key="2">
    <citation type="submission" date="2013-04" db="EMBL/GenBank/DDBJ databases">
        <authorList>
            <person name="Fiebig A."/>
            <person name="Pradella S."/>
            <person name="Wagner-Doebler I."/>
        </authorList>
    </citation>
    <scope>NUCLEOTIDE SEQUENCE [LARGE SCALE GENOMIC DNA]</scope>
    <source>
        <strain evidence="3">DSM 17067 / NCIMB 14079 / DFL-11</strain>
    </source>
</reference>
<reference evidence="2 3" key="1">
    <citation type="submission" date="2008-01" db="EMBL/GenBank/DDBJ databases">
        <authorList>
            <person name="Wagner-Dobler I."/>
            <person name="Ferriera S."/>
            <person name="Johnson J."/>
            <person name="Kravitz S."/>
            <person name="Beeson K."/>
            <person name="Sutton G."/>
            <person name="Rogers Y.-H."/>
            <person name="Friedman R."/>
            <person name="Frazier M."/>
            <person name="Venter J.C."/>
        </authorList>
    </citation>
    <scope>NUCLEOTIDE SEQUENCE [LARGE SCALE GENOMIC DNA]</scope>
    <source>
        <strain evidence="3">DSM 17067 / NCIMB 14079 / DFL-11</strain>
    </source>
</reference>
<feature type="signal peptide" evidence="1">
    <location>
        <begin position="1"/>
        <end position="20"/>
    </location>
</feature>
<name>A0A5E8UWG5_ROSAD</name>
<gene>
    <name evidence="2" type="ORF">SADFL11_00048920</name>
</gene>
<organism evidence="2 3">
    <name type="scientific">Roseibium alexandrii (strain DSM 17067 / NCIMB 14079 / DFL-11)</name>
    <name type="common">Labrenzia alexandrii</name>
    <dbReference type="NCBI Taxonomy" id="244592"/>
    <lineage>
        <taxon>Bacteria</taxon>
        <taxon>Pseudomonadati</taxon>
        <taxon>Pseudomonadota</taxon>
        <taxon>Alphaproteobacteria</taxon>
        <taxon>Hyphomicrobiales</taxon>
        <taxon>Stappiaceae</taxon>
        <taxon>Roseibium</taxon>
    </lineage>
</organism>
<dbReference type="EMBL" id="ACCU02000003">
    <property type="protein sequence ID" value="RMX61887.1"/>
    <property type="molecule type" value="Genomic_DNA"/>
</dbReference>
<accession>A0A5E8UWG5</accession>
<evidence type="ECO:0000313" key="2">
    <source>
        <dbReference type="EMBL" id="RMX61887.1"/>
    </source>
</evidence>
<feature type="chain" id="PRO_5023152389" description="Lipoprotein" evidence="1">
    <location>
        <begin position="21"/>
        <end position="130"/>
    </location>
</feature>